<dbReference type="Pfam" id="PF01471">
    <property type="entry name" value="PG_binding_1"/>
    <property type="match status" value="1"/>
</dbReference>
<dbReference type="Gene3D" id="3.30.750.44">
    <property type="match status" value="1"/>
</dbReference>
<evidence type="ECO:0000256" key="3">
    <source>
        <dbReference type="ARBA" id="ARBA00022801"/>
    </source>
</evidence>
<dbReference type="Gene3D" id="2.30.42.10">
    <property type="match status" value="1"/>
</dbReference>
<keyword evidence="4 5" id="KW-0720">Serine protease</keyword>
<dbReference type="EMBL" id="CP011391">
    <property type="protein sequence ID" value="AMK55539.1"/>
    <property type="molecule type" value="Genomic_DNA"/>
</dbReference>
<dbReference type="AlphaFoldDB" id="A0A140DY12"/>
<organism evidence="8 9">
    <name type="scientific">Faecalibaculum rodentium</name>
    <dbReference type="NCBI Taxonomy" id="1702221"/>
    <lineage>
        <taxon>Bacteria</taxon>
        <taxon>Bacillati</taxon>
        <taxon>Bacillota</taxon>
        <taxon>Erysipelotrichia</taxon>
        <taxon>Erysipelotrichales</taxon>
        <taxon>Erysipelotrichaceae</taxon>
        <taxon>Faecalibaculum</taxon>
    </lineage>
</organism>
<keyword evidence="9" id="KW-1185">Reference proteome</keyword>
<dbReference type="SMART" id="SM00245">
    <property type="entry name" value="TSPc"/>
    <property type="match status" value="1"/>
</dbReference>
<dbReference type="Gene3D" id="3.90.226.10">
    <property type="entry name" value="2-enoyl-CoA Hydratase, Chain A, domain 1"/>
    <property type="match status" value="1"/>
</dbReference>
<dbReference type="STRING" id="1702221.AALO17_24050"/>
<dbReference type="PANTHER" id="PTHR32060">
    <property type="entry name" value="TAIL-SPECIFIC PROTEASE"/>
    <property type="match status" value="1"/>
</dbReference>
<evidence type="ECO:0000259" key="7">
    <source>
        <dbReference type="PROSITE" id="PS50106"/>
    </source>
</evidence>
<dbReference type="GO" id="GO:0007165">
    <property type="term" value="P:signal transduction"/>
    <property type="evidence" value="ECO:0007669"/>
    <property type="project" value="TreeGrafter"/>
</dbReference>
<dbReference type="RefSeq" id="WP_067559317.1">
    <property type="nucleotide sequence ID" value="NZ_CANASY010000016.1"/>
</dbReference>
<dbReference type="NCBIfam" id="TIGR00225">
    <property type="entry name" value="prc"/>
    <property type="match status" value="1"/>
</dbReference>
<dbReference type="PROSITE" id="PS50106">
    <property type="entry name" value="PDZ"/>
    <property type="match status" value="1"/>
</dbReference>
<accession>A0A140DY12</accession>
<dbReference type="PANTHER" id="PTHR32060:SF30">
    <property type="entry name" value="CARBOXY-TERMINAL PROCESSING PROTEASE CTPA"/>
    <property type="match status" value="1"/>
</dbReference>
<dbReference type="SUPFAM" id="SSF50156">
    <property type="entry name" value="PDZ domain-like"/>
    <property type="match status" value="1"/>
</dbReference>
<dbReference type="Gene3D" id="1.10.101.10">
    <property type="entry name" value="PGBD-like superfamily/PGBD"/>
    <property type="match status" value="1"/>
</dbReference>
<keyword evidence="6" id="KW-0812">Transmembrane</keyword>
<evidence type="ECO:0000256" key="6">
    <source>
        <dbReference type="SAM" id="Phobius"/>
    </source>
</evidence>
<dbReference type="InterPro" id="IPR036365">
    <property type="entry name" value="PGBD-like_sf"/>
</dbReference>
<dbReference type="Pfam" id="PF13180">
    <property type="entry name" value="PDZ_2"/>
    <property type="match status" value="1"/>
</dbReference>
<dbReference type="InterPro" id="IPR005151">
    <property type="entry name" value="Tail-specific_protease"/>
</dbReference>
<keyword evidence="6" id="KW-0472">Membrane</keyword>
<dbReference type="GO" id="GO:0030288">
    <property type="term" value="C:outer membrane-bounded periplasmic space"/>
    <property type="evidence" value="ECO:0007669"/>
    <property type="project" value="TreeGrafter"/>
</dbReference>
<reference evidence="8 9" key="1">
    <citation type="journal article" date="2016" name="Gut Pathog.">
        <title>Whole genome sequencing of "Faecalibaculum rodentium" ALO17, isolated from C57BL/6J laboratory mouse feces.</title>
        <authorList>
            <person name="Lim S."/>
            <person name="Chang D.H."/>
            <person name="Ahn S."/>
            <person name="Kim B.C."/>
        </authorList>
    </citation>
    <scope>NUCLEOTIDE SEQUENCE [LARGE SCALE GENOMIC DNA]</scope>
    <source>
        <strain evidence="8 9">Alo17</strain>
    </source>
</reference>
<dbReference type="Pfam" id="PF03572">
    <property type="entry name" value="Peptidase_S41"/>
    <property type="match status" value="1"/>
</dbReference>
<dbReference type="OrthoDB" id="9812068at2"/>
<dbReference type="GeneID" id="78478934"/>
<protein>
    <submittedName>
        <fullName evidence="8">C-terminal processing peptidase</fullName>
    </submittedName>
</protein>
<dbReference type="Proteomes" id="UP000069771">
    <property type="component" value="Chromosome"/>
</dbReference>
<dbReference type="InterPro" id="IPR029045">
    <property type="entry name" value="ClpP/crotonase-like_dom_sf"/>
</dbReference>
<proteinExistence type="inferred from homology"/>
<evidence type="ECO:0000256" key="2">
    <source>
        <dbReference type="ARBA" id="ARBA00022670"/>
    </source>
</evidence>
<evidence type="ECO:0000313" key="8">
    <source>
        <dbReference type="EMBL" id="AMK55539.1"/>
    </source>
</evidence>
<dbReference type="KEGG" id="fro:AALO17_24050"/>
<dbReference type="GO" id="GO:0004175">
    <property type="term" value="F:endopeptidase activity"/>
    <property type="evidence" value="ECO:0007669"/>
    <property type="project" value="TreeGrafter"/>
</dbReference>
<comment type="similarity">
    <text evidence="1 5">Belongs to the peptidase S41A family.</text>
</comment>
<dbReference type="GO" id="GO:0006508">
    <property type="term" value="P:proteolysis"/>
    <property type="evidence" value="ECO:0007669"/>
    <property type="project" value="UniProtKB-KW"/>
</dbReference>
<evidence type="ECO:0000256" key="1">
    <source>
        <dbReference type="ARBA" id="ARBA00009179"/>
    </source>
</evidence>
<sequence length="481" mass="52569">MKPVDKKSLEKTRKNKQTAWIVTGLCAACFAAGVSVPLLMDAHKSDDLAKVENIYGLLKDRWFYGNQVEDLDSRLAEQAIAGMTTLEEDPHTNYFNLEEAKAFSQSLAGSNVGVGISFYRNADDEMTVRDVFLDSTADKAGLRTGDVLVKVGTKETKGLPNEEITQTIQNYEGQKLPVEVRRGDELLTLTLEPGEYDSTVVCETVDGIGIIDLSSFSENSGREFASAVKKLESQGVRNVIIDLRGNTGGYLSAAKDISEVLLPKDSVIFQEKDKDGNIRKLRTEQEGQADFDRIVILQDGSSASASEVLIGALKDNLDNVTTVGTRTYGKGTEQVSVPFTDGTSLKYTIAEWLTPSGESINRTGFAPDVEVGLSPVRTVTYPGMEEGEVIVADSVNDNAGALQLFLQYLGYEVDRTDTYFDAAGSEALRRFQADHGLEPTGEADKETFDQIADLTLIRIYESEKSDDAQRNRALEILSSGE</sequence>
<dbReference type="InterPro" id="IPR004447">
    <property type="entry name" value="Peptidase_S41A"/>
</dbReference>
<feature type="domain" description="PDZ" evidence="7">
    <location>
        <begin position="100"/>
        <end position="170"/>
    </location>
</feature>
<dbReference type="SMART" id="SM00228">
    <property type="entry name" value="PDZ"/>
    <property type="match status" value="1"/>
</dbReference>
<dbReference type="InterPro" id="IPR002477">
    <property type="entry name" value="Peptidoglycan-bd-like"/>
</dbReference>
<name>A0A140DY12_9FIRM</name>
<dbReference type="GO" id="GO:0008236">
    <property type="term" value="F:serine-type peptidase activity"/>
    <property type="evidence" value="ECO:0007669"/>
    <property type="project" value="UniProtKB-KW"/>
</dbReference>
<dbReference type="CDD" id="cd07560">
    <property type="entry name" value="Peptidase_S41_CPP"/>
    <property type="match status" value="1"/>
</dbReference>
<gene>
    <name evidence="8" type="ORF">AALO17_24050</name>
</gene>
<dbReference type="SUPFAM" id="SSF47090">
    <property type="entry name" value="PGBD-like"/>
    <property type="match status" value="1"/>
</dbReference>
<dbReference type="InterPro" id="IPR001478">
    <property type="entry name" value="PDZ"/>
</dbReference>
<keyword evidence="3 5" id="KW-0378">Hydrolase</keyword>
<dbReference type="InterPro" id="IPR036034">
    <property type="entry name" value="PDZ_sf"/>
</dbReference>
<evidence type="ECO:0000256" key="5">
    <source>
        <dbReference type="RuleBase" id="RU004404"/>
    </source>
</evidence>
<keyword evidence="2 5" id="KW-0645">Protease</keyword>
<evidence type="ECO:0000313" key="9">
    <source>
        <dbReference type="Proteomes" id="UP000069771"/>
    </source>
</evidence>
<dbReference type="SUPFAM" id="SSF52096">
    <property type="entry name" value="ClpP/crotonase"/>
    <property type="match status" value="1"/>
</dbReference>
<feature type="transmembrane region" description="Helical" evidence="6">
    <location>
        <begin position="20"/>
        <end position="40"/>
    </location>
</feature>
<keyword evidence="6" id="KW-1133">Transmembrane helix</keyword>
<evidence type="ECO:0000256" key="4">
    <source>
        <dbReference type="ARBA" id="ARBA00022825"/>
    </source>
</evidence>
<dbReference type="InterPro" id="IPR036366">
    <property type="entry name" value="PGBDSf"/>
</dbReference>